<dbReference type="Pfam" id="PF12729">
    <property type="entry name" value="4HB_MCP_1"/>
    <property type="match status" value="1"/>
</dbReference>
<evidence type="ECO:0000256" key="4">
    <source>
        <dbReference type="ARBA" id="ARBA00029447"/>
    </source>
</evidence>
<dbReference type="RefSeq" id="WP_067417169.1">
    <property type="nucleotide sequence ID" value="NZ_LNTY01000034.1"/>
</dbReference>
<sequence length="651" mass="70050">MLGKLKLAQQLTVSFAAVLTLLLVVSVVGYGGLSEGFKNFTDYRGLARSSNEASEAQSALLSARLAALKFLKTQDPAQIEKVEKELRHIDQVIDKILVNETDANRINELKESKNLLTTYGETFALVVKDFADRNAVVSEDLDPNGLKMRQTMTKIIEDSSSDGEVNSLFYAAQAQEKLLLGRLFAAKFLISNSEADLNRSLQELNNVVAPLTNLERLLVSPVERRLVNDFSEAHLGYISALQQTAEIINARNARISGTLDVIGPQVTTNFNDFKASIRKAQDTLGPEAQSDSQAAVQMVITVSGVAILVGILLSILVTRAIRKPIGGEPRQIEEIARNIATGDLTQSFDSKGSPSGIYAAMGDMNTNLREIVGQLSSSVSTLNNASGTLVNVTEETAKNSELQADQLGQTATAMHELTATVDDIAHNAQKASDIAIEADKFSQEGQNVLNDTRQSIKSLVGNIGEVSQVIENLENETKNVGSILDTIRGIAEQTNLLALNAAIEAARAGEQGRGFAVVADEVRSLASRTQQSTEEIQTLITRLQSESKRSVESMRKSASEAEETSAKANKTRDALVSITESVSNIRDMNHQIAVAAEEQNTVVSNINQAIEQLNDLGKSTASGAEKLSKEAHGLTNITSGVNQIVGKFSIG</sequence>
<evidence type="ECO:0000313" key="12">
    <source>
        <dbReference type="Proteomes" id="UP000070529"/>
    </source>
</evidence>
<dbReference type="InterPro" id="IPR004089">
    <property type="entry name" value="MCPsignal_dom"/>
</dbReference>
<accession>A0A135I8D5</accession>
<evidence type="ECO:0000259" key="8">
    <source>
        <dbReference type="PROSITE" id="PS50111"/>
    </source>
</evidence>
<keyword evidence="7" id="KW-0472">Membrane</keyword>
<organism evidence="11 12">
    <name type="scientific">Enterovibrio coralii</name>
    <dbReference type="NCBI Taxonomy" id="294935"/>
    <lineage>
        <taxon>Bacteria</taxon>
        <taxon>Pseudomonadati</taxon>
        <taxon>Pseudomonadota</taxon>
        <taxon>Gammaproteobacteria</taxon>
        <taxon>Vibrionales</taxon>
        <taxon>Vibrionaceae</taxon>
        <taxon>Enterovibrio</taxon>
    </lineage>
</organism>
<feature type="domain" description="Methyl-accepting transducer" evidence="8">
    <location>
        <begin position="378"/>
        <end position="614"/>
    </location>
</feature>
<dbReference type="GO" id="GO:0005886">
    <property type="term" value="C:plasma membrane"/>
    <property type="evidence" value="ECO:0007669"/>
    <property type="project" value="UniProtKB-SubCell"/>
</dbReference>
<dbReference type="Proteomes" id="UP000070529">
    <property type="component" value="Unassembled WGS sequence"/>
</dbReference>
<dbReference type="AlphaFoldDB" id="A0A135I8D5"/>
<keyword evidence="7" id="KW-0812">Transmembrane</keyword>
<comment type="caution">
    <text evidence="11">The sequence shown here is derived from an EMBL/GenBank/DDBJ whole genome shotgun (WGS) entry which is preliminary data.</text>
</comment>
<keyword evidence="2" id="KW-0997">Cell inner membrane</keyword>
<dbReference type="PANTHER" id="PTHR32089:SF120">
    <property type="entry name" value="METHYL-ACCEPTING CHEMOTAXIS PROTEIN TLPQ"/>
    <property type="match status" value="1"/>
</dbReference>
<dbReference type="SMART" id="SM00283">
    <property type="entry name" value="MA"/>
    <property type="match status" value="1"/>
</dbReference>
<evidence type="ECO:0000256" key="3">
    <source>
        <dbReference type="ARBA" id="ARBA00023224"/>
    </source>
</evidence>
<feature type="region of interest" description="Disordered" evidence="6">
    <location>
        <begin position="547"/>
        <end position="569"/>
    </location>
</feature>
<feature type="transmembrane region" description="Helical" evidence="7">
    <location>
        <begin position="294"/>
        <end position="317"/>
    </location>
</feature>
<evidence type="ECO:0000259" key="10">
    <source>
        <dbReference type="PROSITE" id="PS51753"/>
    </source>
</evidence>
<dbReference type="STRING" id="294935.ATN88_03200"/>
<dbReference type="SUPFAM" id="SSF58104">
    <property type="entry name" value="Methyl-accepting chemotaxis protein (MCP) signaling domain"/>
    <property type="match status" value="1"/>
</dbReference>
<gene>
    <name evidence="11" type="ORF">ATN88_03200</name>
</gene>
<dbReference type="PROSITE" id="PS51753">
    <property type="entry name" value="HBM"/>
    <property type="match status" value="1"/>
</dbReference>
<evidence type="ECO:0000259" key="9">
    <source>
        <dbReference type="PROSITE" id="PS50192"/>
    </source>
</evidence>
<dbReference type="PROSITE" id="PS50192">
    <property type="entry name" value="T_SNARE"/>
    <property type="match status" value="1"/>
</dbReference>
<comment type="similarity">
    <text evidence="4">Belongs to the methyl-accepting chemotaxis (MCP) protein family.</text>
</comment>
<keyword evidence="3 5" id="KW-0807">Transducer</keyword>
<evidence type="ECO:0000256" key="2">
    <source>
        <dbReference type="ARBA" id="ARBA00022519"/>
    </source>
</evidence>
<dbReference type="InterPro" id="IPR000727">
    <property type="entry name" value="T_SNARE_dom"/>
</dbReference>
<dbReference type="InterPro" id="IPR032255">
    <property type="entry name" value="HBM"/>
</dbReference>
<dbReference type="Pfam" id="PF00015">
    <property type="entry name" value="MCPsignal"/>
    <property type="match status" value="1"/>
</dbReference>
<keyword evidence="7" id="KW-1133">Transmembrane helix</keyword>
<dbReference type="PROSITE" id="PS50111">
    <property type="entry name" value="CHEMOTAXIS_TRANSDUC_2"/>
    <property type="match status" value="1"/>
</dbReference>
<dbReference type="EMBL" id="LNTY01000034">
    <property type="protein sequence ID" value="KXF81678.1"/>
    <property type="molecule type" value="Genomic_DNA"/>
</dbReference>
<dbReference type="OrthoDB" id="5593683at2"/>
<keyword evidence="2" id="KW-1003">Cell membrane</keyword>
<evidence type="ECO:0000313" key="11">
    <source>
        <dbReference type="EMBL" id="KXF81678.1"/>
    </source>
</evidence>
<dbReference type="CDD" id="cd11386">
    <property type="entry name" value="MCP_signal"/>
    <property type="match status" value="1"/>
</dbReference>
<dbReference type="SMART" id="SM01358">
    <property type="entry name" value="HBM"/>
    <property type="match status" value="1"/>
</dbReference>
<evidence type="ECO:0000256" key="5">
    <source>
        <dbReference type="PROSITE-ProRule" id="PRU00284"/>
    </source>
</evidence>
<comment type="subcellular location">
    <subcellularLocation>
        <location evidence="1">Cell inner membrane</location>
        <topology evidence="1">Multi-pass membrane protein</topology>
    </subcellularLocation>
</comment>
<dbReference type="GO" id="GO:0006935">
    <property type="term" value="P:chemotaxis"/>
    <property type="evidence" value="ECO:0007669"/>
    <property type="project" value="UniProtKB-ARBA"/>
</dbReference>
<feature type="domain" description="HBM" evidence="10">
    <location>
        <begin position="45"/>
        <end position="285"/>
    </location>
</feature>
<evidence type="ECO:0000256" key="1">
    <source>
        <dbReference type="ARBA" id="ARBA00004429"/>
    </source>
</evidence>
<dbReference type="InterPro" id="IPR024478">
    <property type="entry name" value="HlyB_4HB_MCP"/>
</dbReference>
<keyword evidence="12" id="KW-1185">Reference proteome</keyword>
<dbReference type="PANTHER" id="PTHR32089">
    <property type="entry name" value="METHYL-ACCEPTING CHEMOTAXIS PROTEIN MCPB"/>
    <property type="match status" value="1"/>
</dbReference>
<name>A0A135I8D5_9GAMM</name>
<dbReference type="GO" id="GO:0007165">
    <property type="term" value="P:signal transduction"/>
    <property type="evidence" value="ECO:0007669"/>
    <property type="project" value="UniProtKB-KW"/>
</dbReference>
<feature type="transmembrane region" description="Helical" evidence="7">
    <location>
        <begin position="12"/>
        <end position="33"/>
    </location>
</feature>
<evidence type="ECO:0000256" key="7">
    <source>
        <dbReference type="SAM" id="Phobius"/>
    </source>
</evidence>
<feature type="compositionally biased region" description="Basic and acidic residues" evidence="6">
    <location>
        <begin position="547"/>
        <end position="559"/>
    </location>
</feature>
<reference evidence="11 12" key="1">
    <citation type="submission" date="2015-11" db="EMBL/GenBank/DDBJ databases">
        <title>Genomic Taxonomy of the Vibrionaceae.</title>
        <authorList>
            <person name="Gomez-Gil B."/>
            <person name="Enciso-Ibarra J."/>
        </authorList>
    </citation>
    <scope>NUCLEOTIDE SEQUENCE [LARGE SCALE GENOMIC DNA]</scope>
    <source>
        <strain evidence="11 12">CAIM 912</strain>
    </source>
</reference>
<feature type="domain" description="T-SNARE coiled-coil homology" evidence="9">
    <location>
        <begin position="565"/>
        <end position="627"/>
    </location>
</feature>
<dbReference type="FunFam" id="1.10.287.950:FF:000001">
    <property type="entry name" value="Methyl-accepting chemotaxis sensory transducer"/>
    <property type="match status" value="1"/>
</dbReference>
<proteinExistence type="inferred from homology"/>
<dbReference type="Gene3D" id="1.10.287.950">
    <property type="entry name" value="Methyl-accepting chemotaxis protein"/>
    <property type="match status" value="1"/>
</dbReference>
<evidence type="ECO:0000256" key="6">
    <source>
        <dbReference type="SAM" id="MobiDB-lite"/>
    </source>
</evidence>
<protein>
    <submittedName>
        <fullName evidence="11">Chemotaxis protein</fullName>
    </submittedName>
</protein>